<evidence type="ECO:0000256" key="6">
    <source>
        <dbReference type="RuleBase" id="RU368066"/>
    </source>
</evidence>
<keyword evidence="3 6" id="KW-0812">Transmembrane</keyword>
<feature type="transmembrane region" description="Helical" evidence="6">
    <location>
        <begin position="265"/>
        <end position="293"/>
    </location>
</feature>
<evidence type="ECO:0000256" key="1">
    <source>
        <dbReference type="ARBA" id="ARBA00004141"/>
    </source>
</evidence>
<dbReference type="GO" id="GO:0022857">
    <property type="term" value="F:transmembrane transporter activity"/>
    <property type="evidence" value="ECO:0000318"/>
    <property type="project" value="GO_Central"/>
</dbReference>
<sequence length="556" mass="62288">MGNSSSITKPEELVRFRKLNTSFDDVDIPARPENRTLTDKKGFVIFGICILLLLPFVIYALTKSDLRHLDSGYDDCGNFCGYQNEKIEGISCSGKDYTAQPFSDNLKCVTQCPKDSLAGVCVDEEAQLDDIVEDSDFTETGSIVWRFIVSILITISLSIVVLVLLRFIPAIVVWSCLVLTVLMLIAITFILWFSVARAKDVNKGDFEEFSRNGVKFDVLTPLTALASIWTIIALVLIIIIAVVFKKIKLVILLFKEATKALAAMPMLMLIPVTVTIIQFIVIVLFIVTTIYILAARQLVRLENGLYYYEVNGVIIFAFVFNLVMLNYVARFFAGINYMVISGSVSSWFFTRNKEYLGSPILTSVSNTFKYHLGTVAFGSFLMLLFGFVKMIIKPLCRNACCRCICMMCCTYVDILFQFLSENAYIETGIHGQSYLRSAKRATKLLLKNAKSVIAINCVGDFVLGIIVFLLAIVTSVISSTLFASSGPIYVYGPICFIINLIIVVITFGVFQIIIDTLFICFCEDSVINDGISRPFYMTRGLMEFVEHSKKLYGEKY</sequence>
<reference evidence="7 8" key="2">
    <citation type="journal article" date="2010" name="Nucleic Acids Res.">
        <title>BeetleBase in 2010: revisions to provide comprehensive genomic information for Tribolium castaneum.</title>
        <authorList>
            <person name="Kim H.S."/>
            <person name="Murphy T."/>
            <person name="Xia J."/>
            <person name="Caragea D."/>
            <person name="Park Y."/>
            <person name="Beeman R.W."/>
            <person name="Lorenzen M.D."/>
            <person name="Butcher S."/>
            <person name="Manak J.R."/>
            <person name="Brown S.J."/>
        </authorList>
    </citation>
    <scope>NUCLEOTIDE SEQUENCE [LARGE SCALE GENOMIC DNA]</scope>
    <source>
        <strain evidence="7 8">Georgia GA2</strain>
    </source>
</reference>
<feature type="transmembrane region" description="Helical" evidence="6">
    <location>
        <begin position="172"/>
        <end position="195"/>
    </location>
</feature>
<gene>
    <name evidence="7" type="primary">AUGUSTUS-3.0.2_31678</name>
    <name evidence="7" type="ORF">TcasGA2_TC031678</name>
</gene>
<feature type="transmembrane region" description="Helical" evidence="6">
    <location>
        <begin position="453"/>
        <end position="477"/>
    </location>
</feature>
<dbReference type="EMBL" id="KQ973114">
    <property type="protein sequence ID" value="KXZ75648.1"/>
    <property type="molecule type" value="Genomic_DNA"/>
</dbReference>
<protein>
    <recommendedName>
        <fullName evidence="6">Choline transporter-like protein</fullName>
    </recommendedName>
</protein>
<evidence type="ECO:0000313" key="7">
    <source>
        <dbReference type="EMBL" id="KXZ75648.1"/>
    </source>
</evidence>
<feature type="transmembrane region" description="Helical" evidence="6">
    <location>
        <begin position="489"/>
        <end position="514"/>
    </location>
</feature>
<evidence type="ECO:0000256" key="4">
    <source>
        <dbReference type="ARBA" id="ARBA00022989"/>
    </source>
</evidence>
<comment type="subcellular location">
    <subcellularLocation>
        <location evidence="6">Cell membrane</location>
        <topology evidence="6">Multi-pass membrane protein</topology>
    </subcellularLocation>
    <subcellularLocation>
        <location evidence="1">Membrane</location>
        <topology evidence="1">Multi-pass membrane protein</topology>
    </subcellularLocation>
</comment>
<feature type="transmembrane region" description="Helical" evidence="6">
    <location>
        <begin position="370"/>
        <end position="392"/>
    </location>
</feature>
<organism evidence="7 8">
    <name type="scientific">Tribolium castaneum</name>
    <name type="common">Red flour beetle</name>
    <dbReference type="NCBI Taxonomy" id="7070"/>
    <lineage>
        <taxon>Eukaryota</taxon>
        <taxon>Metazoa</taxon>
        <taxon>Ecdysozoa</taxon>
        <taxon>Arthropoda</taxon>
        <taxon>Hexapoda</taxon>
        <taxon>Insecta</taxon>
        <taxon>Pterygota</taxon>
        <taxon>Neoptera</taxon>
        <taxon>Endopterygota</taxon>
        <taxon>Coleoptera</taxon>
        <taxon>Polyphaga</taxon>
        <taxon>Cucujiformia</taxon>
        <taxon>Tenebrionidae</taxon>
        <taxon>Tenebrionidae incertae sedis</taxon>
        <taxon>Tribolium</taxon>
    </lineage>
</organism>
<dbReference type="Pfam" id="PF04515">
    <property type="entry name" value="Choline_transpo"/>
    <property type="match status" value="1"/>
</dbReference>
<accession>A0A139W8N9</accession>
<keyword evidence="8" id="KW-1185">Reference proteome</keyword>
<dbReference type="OrthoDB" id="420519at2759"/>
<proteinExistence type="inferred from homology"/>
<feature type="transmembrane region" description="Helical" evidence="6">
    <location>
        <begin position="143"/>
        <end position="165"/>
    </location>
</feature>
<feature type="transmembrane region" description="Helical" evidence="6">
    <location>
        <begin position="305"/>
        <end position="324"/>
    </location>
</feature>
<dbReference type="PANTHER" id="PTHR12385">
    <property type="entry name" value="CHOLINE TRANSPORTER-LIKE (SLC FAMILY 44)"/>
    <property type="match status" value="1"/>
</dbReference>
<dbReference type="GO" id="GO:0005886">
    <property type="term" value="C:plasma membrane"/>
    <property type="evidence" value="ECO:0007669"/>
    <property type="project" value="UniProtKB-SubCell"/>
</dbReference>
<dbReference type="InterPro" id="IPR007603">
    <property type="entry name" value="Choline_transptr-like"/>
</dbReference>
<dbReference type="Proteomes" id="UP000007266">
    <property type="component" value="Unassembled WGS sequence"/>
</dbReference>
<comment type="similarity">
    <text evidence="2 6">Belongs to the CTL (choline transporter-like) family.</text>
</comment>
<feature type="transmembrane region" description="Helical" evidence="6">
    <location>
        <begin position="331"/>
        <end position="350"/>
    </location>
</feature>
<dbReference type="GO" id="GO:0016020">
    <property type="term" value="C:membrane"/>
    <property type="evidence" value="ECO:0000318"/>
    <property type="project" value="GO_Central"/>
</dbReference>
<dbReference type="AlphaFoldDB" id="A0A139W8N9"/>
<dbReference type="KEGG" id="tca:103314556"/>
<feature type="transmembrane region" description="Helical" evidence="6">
    <location>
        <begin position="43"/>
        <end position="61"/>
    </location>
</feature>
<dbReference type="PANTHER" id="PTHR12385:SF96">
    <property type="entry name" value="CHOLINE TRANSPORTER-LIKE PROTEIN"/>
    <property type="match status" value="1"/>
</dbReference>
<evidence type="ECO:0000313" key="8">
    <source>
        <dbReference type="Proteomes" id="UP000007266"/>
    </source>
</evidence>
<evidence type="ECO:0000256" key="5">
    <source>
        <dbReference type="ARBA" id="ARBA00023136"/>
    </source>
</evidence>
<evidence type="ECO:0000256" key="3">
    <source>
        <dbReference type="ARBA" id="ARBA00022692"/>
    </source>
</evidence>
<dbReference type="InParanoid" id="A0A139W8N9"/>
<dbReference type="GO" id="GO:0055085">
    <property type="term" value="P:transmembrane transport"/>
    <property type="evidence" value="ECO:0000318"/>
    <property type="project" value="GO_Central"/>
</dbReference>
<keyword evidence="5 6" id="KW-0472">Membrane</keyword>
<reference evidence="7 8" key="1">
    <citation type="journal article" date="2008" name="Nature">
        <title>The genome of the model beetle and pest Tribolium castaneum.</title>
        <authorList>
            <consortium name="Tribolium Genome Sequencing Consortium"/>
            <person name="Richards S."/>
            <person name="Gibbs R.A."/>
            <person name="Weinstock G.M."/>
            <person name="Brown S.J."/>
            <person name="Denell R."/>
            <person name="Beeman R.W."/>
            <person name="Gibbs R."/>
            <person name="Beeman R.W."/>
            <person name="Brown S.J."/>
            <person name="Bucher G."/>
            <person name="Friedrich M."/>
            <person name="Grimmelikhuijzen C.J."/>
            <person name="Klingler M."/>
            <person name="Lorenzen M."/>
            <person name="Richards S."/>
            <person name="Roth S."/>
            <person name="Schroder R."/>
            <person name="Tautz D."/>
            <person name="Zdobnov E.M."/>
            <person name="Muzny D."/>
            <person name="Gibbs R.A."/>
            <person name="Weinstock G.M."/>
            <person name="Attaway T."/>
            <person name="Bell S."/>
            <person name="Buhay C.J."/>
            <person name="Chandrabose M.N."/>
            <person name="Chavez D."/>
            <person name="Clerk-Blankenburg K.P."/>
            <person name="Cree A."/>
            <person name="Dao M."/>
            <person name="Davis C."/>
            <person name="Chacko J."/>
            <person name="Dinh H."/>
            <person name="Dugan-Rocha S."/>
            <person name="Fowler G."/>
            <person name="Garner T.T."/>
            <person name="Garnes J."/>
            <person name="Gnirke A."/>
            <person name="Hawes A."/>
            <person name="Hernandez J."/>
            <person name="Hines S."/>
            <person name="Holder M."/>
            <person name="Hume J."/>
            <person name="Jhangiani S.N."/>
            <person name="Joshi V."/>
            <person name="Khan Z.M."/>
            <person name="Jackson L."/>
            <person name="Kovar C."/>
            <person name="Kowis A."/>
            <person name="Lee S."/>
            <person name="Lewis L.R."/>
            <person name="Margolis J."/>
            <person name="Morgan M."/>
            <person name="Nazareth L.V."/>
            <person name="Nguyen N."/>
            <person name="Okwuonu G."/>
            <person name="Parker D."/>
            <person name="Richards S."/>
            <person name="Ruiz S.J."/>
            <person name="Santibanez J."/>
            <person name="Savard J."/>
            <person name="Scherer S.E."/>
            <person name="Schneider B."/>
            <person name="Sodergren E."/>
            <person name="Tautz D."/>
            <person name="Vattahil S."/>
            <person name="Villasana D."/>
            <person name="White C.S."/>
            <person name="Wright R."/>
            <person name="Park Y."/>
            <person name="Beeman R.W."/>
            <person name="Lord J."/>
            <person name="Oppert B."/>
            <person name="Lorenzen M."/>
            <person name="Brown S."/>
            <person name="Wang L."/>
            <person name="Savard J."/>
            <person name="Tautz D."/>
            <person name="Richards S."/>
            <person name="Weinstock G."/>
            <person name="Gibbs R.A."/>
            <person name="Liu Y."/>
            <person name="Worley K."/>
            <person name="Weinstock G."/>
            <person name="Elsik C.G."/>
            <person name="Reese J.T."/>
            <person name="Elhaik E."/>
            <person name="Landan G."/>
            <person name="Graur D."/>
            <person name="Arensburger P."/>
            <person name="Atkinson P."/>
            <person name="Beeman R.W."/>
            <person name="Beidler J."/>
            <person name="Brown S.J."/>
            <person name="Demuth J.P."/>
            <person name="Drury D.W."/>
            <person name="Du Y.Z."/>
            <person name="Fujiwara H."/>
            <person name="Lorenzen M."/>
            <person name="Maselli V."/>
            <person name="Osanai M."/>
            <person name="Park Y."/>
            <person name="Robertson H.M."/>
            <person name="Tu Z."/>
            <person name="Wang J.J."/>
            <person name="Wang S."/>
            <person name="Richards S."/>
            <person name="Song H."/>
            <person name="Zhang L."/>
            <person name="Sodergren E."/>
            <person name="Werner D."/>
            <person name="Stanke M."/>
            <person name="Morgenstern B."/>
            <person name="Solovyev V."/>
            <person name="Kosarev P."/>
            <person name="Brown G."/>
            <person name="Chen H.C."/>
            <person name="Ermolaeva O."/>
            <person name="Hlavina W."/>
            <person name="Kapustin Y."/>
            <person name="Kiryutin B."/>
            <person name="Kitts P."/>
            <person name="Maglott D."/>
            <person name="Pruitt K."/>
            <person name="Sapojnikov V."/>
            <person name="Souvorov A."/>
            <person name="Mackey A.J."/>
            <person name="Waterhouse R.M."/>
            <person name="Wyder S."/>
            <person name="Zdobnov E.M."/>
            <person name="Zdobnov E.M."/>
            <person name="Wyder S."/>
            <person name="Kriventseva E.V."/>
            <person name="Kadowaki T."/>
            <person name="Bork P."/>
            <person name="Aranda M."/>
            <person name="Bao R."/>
            <person name="Beermann A."/>
            <person name="Berns N."/>
            <person name="Bolognesi R."/>
            <person name="Bonneton F."/>
            <person name="Bopp D."/>
            <person name="Brown S.J."/>
            <person name="Bucher G."/>
            <person name="Butts T."/>
            <person name="Chaumot A."/>
            <person name="Denell R.E."/>
            <person name="Ferrier D.E."/>
            <person name="Friedrich M."/>
            <person name="Gordon C.M."/>
            <person name="Jindra M."/>
            <person name="Klingler M."/>
            <person name="Lan Q."/>
            <person name="Lattorff H.M."/>
            <person name="Laudet V."/>
            <person name="von Levetsow C."/>
            <person name="Liu Z."/>
            <person name="Lutz R."/>
            <person name="Lynch J.A."/>
            <person name="da Fonseca R.N."/>
            <person name="Posnien N."/>
            <person name="Reuter R."/>
            <person name="Roth S."/>
            <person name="Savard J."/>
            <person name="Schinko J.B."/>
            <person name="Schmitt C."/>
            <person name="Schoppmeier M."/>
            <person name="Schroder R."/>
            <person name="Shippy T.D."/>
            <person name="Simonnet F."/>
            <person name="Marques-Souza H."/>
            <person name="Tautz D."/>
            <person name="Tomoyasu Y."/>
            <person name="Trauner J."/>
            <person name="Van der Zee M."/>
            <person name="Vervoort M."/>
            <person name="Wittkopp N."/>
            <person name="Wimmer E.A."/>
            <person name="Yang X."/>
            <person name="Jones A.K."/>
            <person name="Sattelle D.B."/>
            <person name="Ebert P.R."/>
            <person name="Nelson D."/>
            <person name="Scott J.G."/>
            <person name="Beeman R.W."/>
            <person name="Muthukrishnan S."/>
            <person name="Kramer K.J."/>
            <person name="Arakane Y."/>
            <person name="Beeman R.W."/>
            <person name="Zhu Q."/>
            <person name="Hogenkamp D."/>
            <person name="Dixit R."/>
            <person name="Oppert B."/>
            <person name="Jiang H."/>
            <person name="Zou Z."/>
            <person name="Marshall J."/>
            <person name="Elpidina E."/>
            <person name="Vinokurov K."/>
            <person name="Oppert C."/>
            <person name="Zou Z."/>
            <person name="Evans J."/>
            <person name="Lu Z."/>
            <person name="Zhao P."/>
            <person name="Sumathipala N."/>
            <person name="Altincicek B."/>
            <person name="Vilcinskas A."/>
            <person name="Williams M."/>
            <person name="Hultmark D."/>
            <person name="Hetru C."/>
            <person name="Jiang H."/>
            <person name="Grimmelikhuijzen C.J."/>
            <person name="Hauser F."/>
            <person name="Cazzamali G."/>
            <person name="Williamson M."/>
            <person name="Park Y."/>
            <person name="Li B."/>
            <person name="Tanaka Y."/>
            <person name="Predel R."/>
            <person name="Neupert S."/>
            <person name="Schachtner J."/>
            <person name="Verleyen P."/>
            <person name="Raible F."/>
            <person name="Bork P."/>
            <person name="Friedrich M."/>
            <person name="Walden K.K."/>
            <person name="Robertson H.M."/>
            <person name="Angeli S."/>
            <person name="Foret S."/>
            <person name="Bucher G."/>
            <person name="Schuetz S."/>
            <person name="Maleszka R."/>
            <person name="Wimmer E.A."/>
            <person name="Beeman R.W."/>
            <person name="Lorenzen M."/>
            <person name="Tomoyasu Y."/>
            <person name="Miller S.C."/>
            <person name="Grossmann D."/>
            <person name="Bucher G."/>
        </authorList>
    </citation>
    <scope>NUCLEOTIDE SEQUENCE [LARGE SCALE GENOMIC DNA]</scope>
    <source>
        <strain evidence="7 8">Georgia GA2</strain>
    </source>
</reference>
<name>A0A139W8N9_TRICA</name>
<feature type="transmembrane region" description="Helical" evidence="6">
    <location>
        <begin position="222"/>
        <end position="244"/>
    </location>
</feature>
<dbReference type="OMA" id="ASEWWIV"/>
<comment type="function">
    <text evidence="6">Choline transporter.</text>
</comment>
<evidence type="ECO:0000256" key="2">
    <source>
        <dbReference type="ARBA" id="ARBA00007168"/>
    </source>
</evidence>
<keyword evidence="4 6" id="KW-1133">Transmembrane helix</keyword>